<evidence type="ECO:0000313" key="3">
    <source>
        <dbReference type="Proteomes" id="UP001172155"/>
    </source>
</evidence>
<feature type="compositionally biased region" description="Polar residues" evidence="1">
    <location>
        <begin position="400"/>
        <end position="410"/>
    </location>
</feature>
<protein>
    <submittedName>
        <fullName evidence="2">Uncharacterized protein</fullName>
    </submittedName>
</protein>
<organism evidence="2 3">
    <name type="scientific">Schizothecium vesticola</name>
    <dbReference type="NCBI Taxonomy" id="314040"/>
    <lineage>
        <taxon>Eukaryota</taxon>
        <taxon>Fungi</taxon>
        <taxon>Dikarya</taxon>
        <taxon>Ascomycota</taxon>
        <taxon>Pezizomycotina</taxon>
        <taxon>Sordariomycetes</taxon>
        <taxon>Sordariomycetidae</taxon>
        <taxon>Sordariales</taxon>
        <taxon>Schizotheciaceae</taxon>
        <taxon>Schizothecium</taxon>
    </lineage>
</organism>
<dbReference type="EMBL" id="JAUKUD010000005">
    <property type="protein sequence ID" value="KAK0743350.1"/>
    <property type="molecule type" value="Genomic_DNA"/>
</dbReference>
<evidence type="ECO:0000256" key="1">
    <source>
        <dbReference type="SAM" id="MobiDB-lite"/>
    </source>
</evidence>
<gene>
    <name evidence="2" type="ORF">B0T18DRAFT_415042</name>
</gene>
<keyword evidence="3" id="KW-1185">Reference proteome</keyword>
<evidence type="ECO:0000313" key="2">
    <source>
        <dbReference type="EMBL" id="KAK0743350.1"/>
    </source>
</evidence>
<proteinExistence type="predicted"/>
<reference evidence="2" key="1">
    <citation type="submission" date="2023-06" db="EMBL/GenBank/DDBJ databases">
        <title>Genome-scale phylogeny and comparative genomics of the fungal order Sordariales.</title>
        <authorList>
            <consortium name="Lawrence Berkeley National Laboratory"/>
            <person name="Hensen N."/>
            <person name="Bonometti L."/>
            <person name="Westerberg I."/>
            <person name="Brannstrom I.O."/>
            <person name="Guillou S."/>
            <person name="Cros-Aarteil S."/>
            <person name="Calhoun S."/>
            <person name="Haridas S."/>
            <person name="Kuo A."/>
            <person name="Mondo S."/>
            <person name="Pangilinan J."/>
            <person name="Riley R."/>
            <person name="LaButti K."/>
            <person name="Andreopoulos B."/>
            <person name="Lipzen A."/>
            <person name="Chen C."/>
            <person name="Yanf M."/>
            <person name="Daum C."/>
            <person name="Ng V."/>
            <person name="Clum A."/>
            <person name="Steindorff A."/>
            <person name="Ohm R."/>
            <person name="Martin F."/>
            <person name="Silar P."/>
            <person name="Natvig D."/>
            <person name="Lalanne C."/>
            <person name="Gautier V."/>
            <person name="Ament-velasquez S.L."/>
            <person name="Kruys A."/>
            <person name="Hutchinson M.I."/>
            <person name="Powell A.J."/>
            <person name="Barry K."/>
            <person name="Miller A.N."/>
            <person name="Grigoriev I.V."/>
            <person name="Debuchy R."/>
            <person name="Gladieux P."/>
            <person name="Thoren M.H."/>
            <person name="Johannesson H."/>
        </authorList>
    </citation>
    <scope>NUCLEOTIDE SEQUENCE</scope>
    <source>
        <strain evidence="2">SMH3187-1</strain>
    </source>
</reference>
<dbReference type="AlphaFoldDB" id="A0AA40EPY8"/>
<comment type="caution">
    <text evidence="2">The sequence shown here is derived from an EMBL/GenBank/DDBJ whole genome shotgun (WGS) entry which is preliminary data.</text>
</comment>
<accession>A0AA40EPY8</accession>
<sequence>MATSRDPWPSRSSILRFNLDAIFLSGSLNSFKDPQLVLKTHVGPLPRVPYTGNRSRAPVTRHVLMVHVKDKANELETLDLDAFVPSSTTSASDIHSCVEYLSSDHSLIFKYAKGAPGNACTLRVKFQEASDLNTVVAELRALRISVAMNRSPESNGMTIGSASGGFLASQSQPSLPLLLGSSSQEYHSSSPPLIVSQGAQGQQISYTSAASHQLLPANLFRQRSSQYSSYPPTWSSISPVNQVARPATTIGIPTTLGEGLYRISKVVSAPGHRTWQRRSSRLADGHRPGAYTFSKHFDRTLDGSDIAKLTRHILRQDEDSPEMLSQESSADQQVVNASPLGEEHSLSNIDYWTVVGLHRPSAMQQSIPEYYQHTSRQSPPRHEPRRTGSQNSVRSEHISQEFSRTHSGSPRPSPGLPASSTPVHGPTHTKGAHTPWMPASTRQEIGITAQDHLHQVVQSYHEGLFKATRIWDDLMEKGRKETESVDEDTDAFKIYMNYAETLATRLGDLAGVTVRKMREARGGGAT</sequence>
<name>A0AA40EPY8_9PEZI</name>
<feature type="region of interest" description="Disordered" evidence="1">
    <location>
        <begin position="371"/>
        <end position="436"/>
    </location>
</feature>
<dbReference type="Proteomes" id="UP001172155">
    <property type="component" value="Unassembled WGS sequence"/>
</dbReference>